<dbReference type="Proteomes" id="UP000617531">
    <property type="component" value="Unassembled WGS sequence"/>
</dbReference>
<evidence type="ECO:0000256" key="1">
    <source>
        <dbReference type="SAM" id="MobiDB-lite"/>
    </source>
</evidence>
<evidence type="ECO:0000259" key="3">
    <source>
        <dbReference type="Pfam" id="PF01551"/>
    </source>
</evidence>
<proteinExistence type="predicted"/>
<dbReference type="PANTHER" id="PTHR21666">
    <property type="entry name" value="PEPTIDASE-RELATED"/>
    <property type="match status" value="1"/>
</dbReference>
<dbReference type="InterPro" id="IPR016047">
    <property type="entry name" value="M23ase_b-sheet_dom"/>
</dbReference>
<feature type="transmembrane region" description="Helical" evidence="2">
    <location>
        <begin position="111"/>
        <end position="129"/>
    </location>
</feature>
<accession>A0A8J3GQ27</accession>
<comment type="caution">
    <text evidence="4">The sequence shown here is derived from an EMBL/GenBank/DDBJ whole genome shotgun (WGS) entry which is preliminary data.</text>
</comment>
<reference evidence="4" key="1">
    <citation type="journal article" date="2014" name="Int. J. Syst. Evol. Microbiol.">
        <title>Complete genome sequence of Corynebacterium casei LMG S-19264T (=DSM 44701T), isolated from a smear-ripened cheese.</title>
        <authorList>
            <consortium name="US DOE Joint Genome Institute (JGI-PGF)"/>
            <person name="Walter F."/>
            <person name="Albersmeier A."/>
            <person name="Kalinowski J."/>
            <person name="Ruckert C."/>
        </authorList>
    </citation>
    <scope>NUCLEOTIDE SEQUENCE</scope>
    <source>
        <strain evidence="4">CGMCC 1.16548</strain>
    </source>
</reference>
<gene>
    <name evidence="4" type="ORF">GCM10011600_13270</name>
</gene>
<reference evidence="4" key="2">
    <citation type="submission" date="2020-09" db="EMBL/GenBank/DDBJ databases">
        <authorList>
            <person name="Sun Q."/>
            <person name="Zhou Y."/>
        </authorList>
    </citation>
    <scope>NUCLEOTIDE SEQUENCE</scope>
    <source>
        <strain evidence="4">CGMCC 1.16548</strain>
    </source>
</reference>
<protein>
    <recommendedName>
        <fullName evidence="3">M23ase beta-sheet core domain-containing protein</fullName>
    </recommendedName>
</protein>
<organism evidence="4 5">
    <name type="scientific">Pseudolysinimonas yzui</name>
    <dbReference type="NCBI Taxonomy" id="2708254"/>
    <lineage>
        <taxon>Bacteria</taxon>
        <taxon>Bacillati</taxon>
        <taxon>Actinomycetota</taxon>
        <taxon>Actinomycetes</taxon>
        <taxon>Micrococcales</taxon>
        <taxon>Microbacteriaceae</taxon>
        <taxon>Pseudolysinimonas</taxon>
    </lineage>
</organism>
<dbReference type="GO" id="GO:0004222">
    <property type="term" value="F:metalloendopeptidase activity"/>
    <property type="evidence" value="ECO:0007669"/>
    <property type="project" value="TreeGrafter"/>
</dbReference>
<evidence type="ECO:0000313" key="4">
    <source>
        <dbReference type="EMBL" id="GHF13705.1"/>
    </source>
</evidence>
<feature type="compositionally biased region" description="Low complexity" evidence="1">
    <location>
        <begin position="69"/>
        <end position="80"/>
    </location>
</feature>
<evidence type="ECO:0000256" key="2">
    <source>
        <dbReference type="SAM" id="Phobius"/>
    </source>
</evidence>
<keyword evidence="2" id="KW-1133">Transmembrane helix</keyword>
<feature type="region of interest" description="Disordered" evidence="1">
    <location>
        <begin position="69"/>
        <end position="93"/>
    </location>
</feature>
<dbReference type="RefSeq" id="WP_191282688.1">
    <property type="nucleotide sequence ID" value="NZ_BNAI01000002.1"/>
</dbReference>
<keyword evidence="2" id="KW-0472">Membrane</keyword>
<dbReference type="CDD" id="cd12797">
    <property type="entry name" value="M23_peptidase"/>
    <property type="match status" value="1"/>
</dbReference>
<keyword evidence="2" id="KW-0812">Transmembrane</keyword>
<dbReference type="AlphaFoldDB" id="A0A8J3GQ27"/>
<dbReference type="InterPro" id="IPR011055">
    <property type="entry name" value="Dup_hybrid_motif"/>
</dbReference>
<dbReference type="SUPFAM" id="SSF51261">
    <property type="entry name" value="Duplicated hybrid motif"/>
    <property type="match status" value="1"/>
</dbReference>
<dbReference type="EMBL" id="BNAI01000002">
    <property type="protein sequence ID" value="GHF13705.1"/>
    <property type="molecule type" value="Genomic_DNA"/>
</dbReference>
<dbReference type="InterPro" id="IPR050570">
    <property type="entry name" value="Cell_wall_metabolism_enzyme"/>
</dbReference>
<dbReference type="PANTHER" id="PTHR21666:SF270">
    <property type="entry name" value="MUREIN HYDROLASE ACTIVATOR ENVC"/>
    <property type="match status" value="1"/>
</dbReference>
<name>A0A8J3GQ27_9MICO</name>
<keyword evidence="5" id="KW-1185">Reference proteome</keyword>
<dbReference type="Pfam" id="PF01551">
    <property type="entry name" value="Peptidase_M23"/>
    <property type="match status" value="1"/>
</dbReference>
<dbReference type="Gene3D" id="2.70.70.10">
    <property type="entry name" value="Glucose Permease (Domain IIA)"/>
    <property type="match status" value="1"/>
</dbReference>
<sequence>MTVPEERENDPLVLDLLGFGTPARLEPIAAPATPTHEISPSREVVSAPLTRRELRDRERTVEVVAPAAPRRGAASGAGAKARVKPRRTAKNTTRRDAVRVAGVKKSLGKRLLSFGAMLFAGALAFGMTVPANAFDTGPEETVLADSLAMEAQTVEVDPTLVSFSERDAWTVTSWAEMLRLRYGNRTFDYTVGTGPIRWPFPYAVPISSGFGDRAAPCRGCSTAHSGIDFNPGWGAAIFAIADGVVYEHGEGGSSWGNYVIIQHEIDGQTVYSGYAHMQSGSSPLVVGEEIKVGDFVGLVGATGQATGAHLHFTISIGDPMHYVDPYTFLKTYAS</sequence>
<feature type="domain" description="M23ase beta-sheet core" evidence="3">
    <location>
        <begin position="223"/>
        <end position="317"/>
    </location>
</feature>
<evidence type="ECO:0000313" key="5">
    <source>
        <dbReference type="Proteomes" id="UP000617531"/>
    </source>
</evidence>